<dbReference type="RefSeq" id="WP_023354172.1">
    <property type="nucleotide sequence ID" value="NZ_KI535367.1"/>
</dbReference>
<dbReference type="Proteomes" id="UP000018227">
    <property type="component" value="Unassembled WGS sequence"/>
</dbReference>
<protein>
    <submittedName>
        <fullName evidence="3">RelA/SpoT domain protein</fullName>
    </submittedName>
</protein>
<comment type="pathway">
    <text evidence="1">Purine metabolism; ppGpp biosynthesis; ppGpp from GTP: step 1/2.</text>
</comment>
<sequence>MFNDLEIAENNELMNVFNNHEKEKIAKAINGLSTLDLNNIPNETKEKIIELFKENTLPIERLFANYRCAIMEVETKFKVLNEEFSLIYDGNPIESIKSRIKSNESILKKIIRKDLPLDLESIEENLEDIAGVRVICSFIDDIYKLADCFLRQDDVTLIKMKDYIKNPKPSGYRSLHLIVAVPIFLENEKKLIKVEVQFRTIAMDFWASLEHKLRYNKKIPPEMMNALSRELNECATESAELDYRMQNVKNTFLGKGKDI</sequence>
<dbReference type="Gene3D" id="3.30.460.10">
    <property type="entry name" value="Beta Polymerase, domain 2"/>
    <property type="match status" value="1"/>
</dbReference>
<proteinExistence type="predicted"/>
<dbReference type="UniPathway" id="UPA00908">
    <property type="reaction ID" value="UER00884"/>
</dbReference>
<evidence type="ECO:0000256" key="1">
    <source>
        <dbReference type="ARBA" id="ARBA00004976"/>
    </source>
</evidence>
<dbReference type="InterPro" id="IPR043519">
    <property type="entry name" value="NT_sf"/>
</dbReference>
<reference evidence="3 4" key="1">
    <citation type="submission" date="2013-06" db="EMBL/GenBank/DDBJ databases">
        <authorList>
            <person name="Weinstock G."/>
            <person name="Sodergren E."/>
            <person name="Clifton S."/>
            <person name="Fulton L."/>
            <person name="Fulton B."/>
            <person name="Courtney L."/>
            <person name="Fronick C."/>
            <person name="Harrison M."/>
            <person name="Strong C."/>
            <person name="Farmer C."/>
            <person name="Delahaunty K."/>
            <person name="Markovic C."/>
            <person name="Hall O."/>
            <person name="Minx P."/>
            <person name="Tomlinson C."/>
            <person name="Mitreva M."/>
            <person name="Nelson J."/>
            <person name="Hou S."/>
            <person name="Wollam A."/>
            <person name="Pepin K.H."/>
            <person name="Johnson M."/>
            <person name="Bhonagiri V."/>
            <person name="Nash W.E."/>
            <person name="Warren W."/>
            <person name="Chinwalla A."/>
            <person name="Mardis E.R."/>
            <person name="Wilson R.K."/>
        </authorList>
    </citation>
    <scope>NUCLEOTIDE SEQUENCE [LARGE SCALE GENOMIC DNA]</scope>
    <source>
        <strain evidence="3 4">ATCC 51271</strain>
    </source>
</reference>
<dbReference type="SUPFAM" id="SSF81301">
    <property type="entry name" value="Nucleotidyltransferase"/>
    <property type="match status" value="1"/>
</dbReference>
<gene>
    <name evidence="3" type="ORF">GCWU0000282_001292</name>
</gene>
<dbReference type="InterPro" id="IPR052366">
    <property type="entry name" value="GTP_Pyrophosphokinase"/>
</dbReference>
<dbReference type="CDD" id="cd05399">
    <property type="entry name" value="NT_Rel-Spo_like"/>
    <property type="match status" value="1"/>
</dbReference>
<dbReference type="SMART" id="SM00954">
    <property type="entry name" value="RelA_SpoT"/>
    <property type="match status" value="1"/>
</dbReference>
<feature type="domain" description="RelA/SpoT" evidence="2">
    <location>
        <begin position="98"/>
        <end position="221"/>
    </location>
</feature>
<dbReference type="GO" id="GO:0015970">
    <property type="term" value="P:guanosine tetraphosphate biosynthetic process"/>
    <property type="evidence" value="ECO:0007669"/>
    <property type="project" value="UniProtKB-UniPathway"/>
</dbReference>
<dbReference type="HOGENOM" id="CLU_077095_0_0_9"/>
<organism evidence="3 4">
    <name type="scientific">Catonella morbi ATCC 51271</name>
    <dbReference type="NCBI Taxonomy" id="592026"/>
    <lineage>
        <taxon>Bacteria</taxon>
        <taxon>Bacillati</taxon>
        <taxon>Bacillota</taxon>
        <taxon>Clostridia</taxon>
        <taxon>Lachnospirales</taxon>
        <taxon>Lachnospiraceae</taxon>
        <taxon>Catonella</taxon>
    </lineage>
</organism>
<comment type="caution">
    <text evidence="3">The sequence shown here is derived from an EMBL/GenBank/DDBJ whole genome shotgun (WGS) entry which is preliminary data.</text>
</comment>
<dbReference type="EMBL" id="ACIL03000009">
    <property type="protein sequence ID" value="ESL03580.1"/>
    <property type="molecule type" value="Genomic_DNA"/>
</dbReference>
<dbReference type="eggNOG" id="COG2357">
    <property type="taxonomic scope" value="Bacteria"/>
</dbReference>
<dbReference type="Gene3D" id="1.10.287.860">
    <property type="entry name" value="Nucleotidyltransferase"/>
    <property type="match status" value="1"/>
</dbReference>
<evidence type="ECO:0000313" key="3">
    <source>
        <dbReference type="EMBL" id="ESL03580.1"/>
    </source>
</evidence>
<dbReference type="PANTHER" id="PTHR47837:SF2">
    <property type="entry name" value="GTP PYROPHOSPHOKINASE YWAC"/>
    <property type="match status" value="1"/>
</dbReference>
<accession>V2Z9J9</accession>
<dbReference type="Pfam" id="PF04607">
    <property type="entry name" value="RelA_SpoT"/>
    <property type="match status" value="1"/>
</dbReference>
<dbReference type="AlphaFoldDB" id="V2Z9J9"/>
<keyword evidence="4" id="KW-1185">Reference proteome</keyword>
<evidence type="ECO:0000259" key="2">
    <source>
        <dbReference type="SMART" id="SM00954"/>
    </source>
</evidence>
<dbReference type="PANTHER" id="PTHR47837">
    <property type="entry name" value="GTP PYROPHOSPHOKINASE YJBM"/>
    <property type="match status" value="1"/>
</dbReference>
<dbReference type="STRING" id="592026.GCWU0000282_001292"/>
<name>V2Z9J9_9FIRM</name>
<dbReference type="InterPro" id="IPR007685">
    <property type="entry name" value="RelA_SpoT"/>
</dbReference>
<evidence type="ECO:0000313" key="4">
    <source>
        <dbReference type="Proteomes" id="UP000018227"/>
    </source>
</evidence>